<comment type="caution">
    <text evidence="1">The sequence shown here is derived from an EMBL/GenBank/DDBJ whole genome shotgun (WGS) entry which is preliminary data.</text>
</comment>
<protein>
    <submittedName>
        <fullName evidence="1">Uncharacterized protein</fullName>
    </submittedName>
</protein>
<proteinExistence type="predicted"/>
<keyword evidence="2" id="KW-1185">Reference proteome</keyword>
<reference evidence="1 2" key="1">
    <citation type="submission" date="2014-10" db="EMBL/GenBank/DDBJ databases">
        <title>Pedobacter Kyungheensis.</title>
        <authorList>
            <person name="Anderson B.M."/>
            <person name="Newman J.D."/>
        </authorList>
    </citation>
    <scope>NUCLEOTIDE SEQUENCE [LARGE SCALE GENOMIC DNA]</scope>
    <source>
        <strain evidence="1 2">KACC 16221</strain>
    </source>
</reference>
<evidence type="ECO:0000313" key="1">
    <source>
        <dbReference type="EMBL" id="KIA91572.1"/>
    </source>
</evidence>
<dbReference type="OrthoDB" id="772540at2"/>
<evidence type="ECO:0000313" key="2">
    <source>
        <dbReference type="Proteomes" id="UP000031246"/>
    </source>
</evidence>
<dbReference type="RefSeq" id="WP_039480154.1">
    <property type="nucleotide sequence ID" value="NZ_JSYN01000028.1"/>
</dbReference>
<accession>A0A0C1FEU1</accession>
<gene>
    <name evidence="1" type="ORF">OC25_21250</name>
</gene>
<dbReference type="Proteomes" id="UP000031246">
    <property type="component" value="Unassembled WGS sequence"/>
</dbReference>
<dbReference type="AlphaFoldDB" id="A0A0C1FEU1"/>
<name>A0A0C1FEU1_9SPHI</name>
<dbReference type="EMBL" id="JSYN01000028">
    <property type="protein sequence ID" value="KIA91572.1"/>
    <property type="molecule type" value="Genomic_DNA"/>
</dbReference>
<organism evidence="1 2">
    <name type="scientific">Pedobacter kyungheensis</name>
    <dbReference type="NCBI Taxonomy" id="1069985"/>
    <lineage>
        <taxon>Bacteria</taxon>
        <taxon>Pseudomonadati</taxon>
        <taxon>Bacteroidota</taxon>
        <taxon>Sphingobacteriia</taxon>
        <taxon>Sphingobacteriales</taxon>
        <taxon>Sphingobacteriaceae</taxon>
        <taxon>Pedobacter</taxon>
    </lineage>
</organism>
<sequence>MAKITANELAAVAKKIMGLVTQFDIEVKVSEPNVIALLIPGDMSFNDQAAMAEFARQILLTAGVHLYADLEFVFFKADIVLGNVVIHGLPREQLN</sequence>